<dbReference type="GeneTree" id="ENSGT01130000278519"/>
<dbReference type="Ensembl" id="ENSEEET00000063455.1">
    <property type="protein sequence ID" value="ENSEEEP00000058034.1"/>
    <property type="gene ID" value="ENSEEEG00000028075.1"/>
</dbReference>
<reference evidence="2" key="3">
    <citation type="submission" date="2025-09" db="UniProtKB">
        <authorList>
            <consortium name="Ensembl"/>
        </authorList>
    </citation>
    <scope>IDENTIFICATION</scope>
</reference>
<evidence type="ECO:0000256" key="1">
    <source>
        <dbReference type="SAM" id="MobiDB-lite"/>
    </source>
</evidence>
<feature type="region of interest" description="Disordered" evidence="1">
    <location>
        <begin position="238"/>
        <end position="258"/>
    </location>
</feature>
<organism evidence="2 3">
    <name type="scientific">Electrophorus electricus</name>
    <name type="common">Electric eel</name>
    <name type="synonym">Gymnotus electricus</name>
    <dbReference type="NCBI Taxonomy" id="8005"/>
    <lineage>
        <taxon>Eukaryota</taxon>
        <taxon>Metazoa</taxon>
        <taxon>Chordata</taxon>
        <taxon>Craniata</taxon>
        <taxon>Vertebrata</taxon>
        <taxon>Euteleostomi</taxon>
        <taxon>Actinopterygii</taxon>
        <taxon>Neopterygii</taxon>
        <taxon>Teleostei</taxon>
        <taxon>Ostariophysi</taxon>
        <taxon>Gymnotiformes</taxon>
        <taxon>Gymnotoidei</taxon>
        <taxon>Gymnotidae</taxon>
        <taxon>Electrophorus</taxon>
    </lineage>
</organism>
<evidence type="ECO:0000313" key="2">
    <source>
        <dbReference type="Ensembl" id="ENSEEEP00000058034.1"/>
    </source>
</evidence>
<accession>A0AAY5EN75</accession>
<sequence length="291" mass="32488">MNYICHKCLQSYVHFSSFPIDSCAVKLDSIQLKHGFQLSFKLLKEAQSLEFSALNGKVQYTIWSSSVKPKKGQVTGWGNDKRFIIKSVTFDDQGNYTQKSLKRTVLVNVKVKECVAGETLKIPLRGLTSRQATLDFYSHDLNLTLVDHGLPIGKSHPNYYERLKVTTETIEVLNVSVSDMGNYTLQDDRGRKVLMVIMKLVDHHEKKLNPLVALMLLLGIPAGVCCCCRKRIFKKSGHPTTTTNVQSGNLIPPPGPPPSYNTVVDPAVPGLVRCRTQKGLHLLKAFMNCSN</sequence>
<evidence type="ECO:0000313" key="3">
    <source>
        <dbReference type="Proteomes" id="UP000314983"/>
    </source>
</evidence>
<evidence type="ECO:0008006" key="4">
    <source>
        <dbReference type="Google" id="ProtNLM"/>
    </source>
</evidence>
<keyword evidence="3" id="KW-1185">Reference proteome</keyword>
<name>A0AAY5EN75_ELEEL</name>
<protein>
    <recommendedName>
        <fullName evidence="4">Immunoglobulin V-set domain-containing protein</fullName>
    </recommendedName>
</protein>
<dbReference type="AlphaFoldDB" id="A0AAY5EN75"/>
<reference evidence="2" key="2">
    <citation type="submission" date="2025-08" db="UniProtKB">
        <authorList>
            <consortium name="Ensembl"/>
        </authorList>
    </citation>
    <scope>IDENTIFICATION</scope>
</reference>
<reference evidence="2 3" key="1">
    <citation type="submission" date="2020-05" db="EMBL/GenBank/DDBJ databases">
        <title>Electrophorus electricus (electric eel) genome, fEleEle1, primary haplotype.</title>
        <authorList>
            <person name="Myers G."/>
            <person name="Meyer A."/>
            <person name="Fedrigo O."/>
            <person name="Formenti G."/>
            <person name="Rhie A."/>
            <person name="Tracey A."/>
            <person name="Sims Y."/>
            <person name="Jarvis E.D."/>
        </authorList>
    </citation>
    <scope>NUCLEOTIDE SEQUENCE [LARGE SCALE GENOMIC DNA]</scope>
</reference>
<feature type="compositionally biased region" description="Polar residues" evidence="1">
    <location>
        <begin position="238"/>
        <end position="249"/>
    </location>
</feature>
<proteinExistence type="predicted"/>
<dbReference type="Proteomes" id="UP000314983">
    <property type="component" value="Chromosome 11"/>
</dbReference>